<evidence type="ECO:0000256" key="2">
    <source>
        <dbReference type="ARBA" id="ARBA00004342"/>
    </source>
</evidence>
<evidence type="ECO:0000259" key="14">
    <source>
        <dbReference type="Pfam" id="PF00723"/>
    </source>
</evidence>
<gene>
    <name evidence="17" type="primary">LOC117146743</name>
</gene>
<sequence length="1248" mass="140786">MRSRSNSGVRLDYYQRIVHRLILAHQEPVTGLFPASNVNSHAWIRDNVYCILAVWGLSMAYKKIADQDEDRAKCYELEQSCVKLMRGLLMAMMNQKDKVEKFKMTQSPYDSLHAKYSSKNGLPVVADNEWGHLQIDAVSLYLLILAQMTASGLQIVFSLDEVSFIQNLVFYIESAYSIPDYGIWERGDKTNHGEPELNASSIGMAKAALEAMNELDLFGARGGPASVIHVLADEAHKCQAVLQSMLPRESNSKELDSGLLCVIGFPAFAVDDAQLIHNTKDAILSRLQGKYGCKRFLRDGYRTPKEDPSRLYYERWELRMFENIECEWPLFYCYLILFHAFQSDKRAVEEYASRLEKIMVRSEDGILLVPESYAVPQDLVGFEYQKPGSQVREVVGRCPFLWGQSLFILGRLLQEGFLAVGELDPLNRRLGAQKKPDVVVQVVIIAEDNEIRDKLAEHDLHVQTIAEVAPIEVQPARVLSHLYTYLGRNRKLGLSGRKSRDVGILSTSKLYSLKDRIFAFTPQHIDYEEYYTTRDPDLLASNFTTNLAFLTNNWRHMLGRPTITLMATHYMLDQDKIPLAMIQTMRKLKSGYINGTRVMLGSLKDFLNTSAITDLSFLGSTEDGYPDRLHPDVQTYLDEHLLRSFSNRSTMNLRGGQLRPRTLRRRMSCKGAIKKTRSINVDSDNLGMEGPSPLTERRLSSIVPPPWLQANKQSHVSVFATTPEEGPTSSPLSLGNELIRENIYPVDPHHSRSAIDRRSEFVRQQEMPKILIQRHRAETNFADTEVEELIAMLRETENLEEQGDILQYLVDTQGLDFNTAGLGFKNKSEENATPNANNAGMLEEGRVVTVRDLLKGLYEKACQQKLWGLVRHTAGMLGKRVEDLAKAVTDLLVRQKQVTVGMPPNNEHTITAPLPEVELRQLIHDAYGDDESTAMLTQELMVYLAMFIRTEPQLFHEMLRLRVGLIIQVMAKELSRTLNCDGEAASEHLLNLSPFEMKNLLYHILSGKEFAVSSVARGNLSIVSCKSSRVSKKSQIGLGDPEGEDALIATIDDRQGQWLRRRRLDGALNRVPRDFYSRVWTVLEKCQGLAIEGRVLQQSLTQEMTPGELKFALEVETALNQIPQPEYRQLVVEALMVLTLVTEHNMVPSLGGVIYVEHLVHKANQLFLEDQRKVQGDATLCCAKIKDGKEQQQAASGMLLCGGAAYICQHLYDSAPSGSYGTMTYMSRAVALVLDCVPKHGEMECAIS</sequence>
<keyword evidence="5 13" id="KW-1003">Cell membrane</keyword>
<dbReference type="PANTHER" id="PTHR10749:SF7">
    <property type="entry name" value="PHOSPHORYLASE B KINASE REGULATORY SUBUNIT ALPHA-RELATED"/>
    <property type="match status" value="1"/>
</dbReference>
<name>A0A6P8KI35_DROMA</name>
<feature type="domain" description="Phosphorylase b kinase regulatory subunit alpha/beta C-terminal" evidence="15">
    <location>
        <begin position="978"/>
        <end position="1172"/>
    </location>
</feature>
<evidence type="ECO:0000259" key="15">
    <source>
        <dbReference type="Pfam" id="PF19292"/>
    </source>
</evidence>
<dbReference type="GO" id="GO:0005977">
    <property type="term" value="P:glycogen metabolic process"/>
    <property type="evidence" value="ECO:0007669"/>
    <property type="project" value="UniProtKB-UniPathway"/>
</dbReference>
<dbReference type="Gene3D" id="1.50.10.10">
    <property type="match status" value="1"/>
</dbReference>
<keyword evidence="8 13" id="KW-0112">Calmodulin-binding</keyword>
<dbReference type="Proteomes" id="UP000515162">
    <property type="component" value="Chromosome X"/>
</dbReference>
<keyword evidence="16" id="KW-1185">Reference proteome</keyword>
<dbReference type="GO" id="GO:0005886">
    <property type="term" value="C:plasma membrane"/>
    <property type="evidence" value="ECO:0007669"/>
    <property type="project" value="UniProtKB-SubCell"/>
</dbReference>
<evidence type="ECO:0000256" key="7">
    <source>
        <dbReference type="ARBA" id="ARBA00022600"/>
    </source>
</evidence>
<dbReference type="PANTHER" id="PTHR10749">
    <property type="entry name" value="PHOSPHORYLASE B KINASE REGULATORY SUBUNIT"/>
    <property type="match status" value="1"/>
</dbReference>
<keyword evidence="11 13" id="KW-0449">Lipoprotein</keyword>
<evidence type="ECO:0000256" key="5">
    <source>
        <dbReference type="ARBA" id="ARBA00022475"/>
    </source>
</evidence>
<evidence type="ECO:0000256" key="6">
    <source>
        <dbReference type="ARBA" id="ARBA00022553"/>
    </source>
</evidence>
<keyword evidence="7 13" id="KW-0321">Glycogen metabolism</keyword>
<evidence type="ECO:0000256" key="8">
    <source>
        <dbReference type="ARBA" id="ARBA00022860"/>
    </source>
</evidence>
<dbReference type="Pfam" id="PF19292">
    <property type="entry name" value="KPBB_C"/>
    <property type="match status" value="1"/>
</dbReference>
<dbReference type="GO" id="GO:0005964">
    <property type="term" value="C:phosphorylase kinase complex"/>
    <property type="evidence" value="ECO:0007669"/>
    <property type="project" value="TreeGrafter"/>
</dbReference>
<dbReference type="AlphaFoldDB" id="A0A6P8KI35"/>
<comment type="pathway">
    <text evidence="3 13">Glycan biosynthesis; glycogen metabolism.</text>
</comment>
<dbReference type="GeneID" id="117146743"/>
<dbReference type="RefSeq" id="XP_033169100.1">
    <property type="nucleotide sequence ID" value="XM_033313209.1"/>
</dbReference>
<dbReference type="InterPro" id="IPR012341">
    <property type="entry name" value="6hp_glycosidase-like_sf"/>
</dbReference>
<comment type="subcellular location">
    <subcellularLocation>
        <location evidence="2 13">Cell membrane</location>
        <topology evidence="2 13">Lipid-anchor</topology>
        <orientation evidence="2 13">Cytoplasmic side</orientation>
    </subcellularLocation>
</comment>
<keyword evidence="12 13" id="KW-0636">Prenylation</keyword>
<evidence type="ECO:0000313" key="17">
    <source>
        <dbReference type="RefSeq" id="XP_033169100.1"/>
    </source>
</evidence>
<dbReference type="InterPro" id="IPR008928">
    <property type="entry name" value="6-hairpin_glycosidase_sf"/>
</dbReference>
<dbReference type="InterPro" id="IPR045583">
    <property type="entry name" value="KPBA/B_C"/>
</dbReference>
<feature type="domain" description="GH15-like" evidence="14">
    <location>
        <begin position="8"/>
        <end position="964"/>
    </location>
</feature>
<evidence type="ECO:0000256" key="13">
    <source>
        <dbReference type="RuleBase" id="RU364123"/>
    </source>
</evidence>
<evidence type="ECO:0000256" key="4">
    <source>
        <dbReference type="ARBA" id="ARBA00007128"/>
    </source>
</evidence>
<organism evidence="16 17">
    <name type="scientific">Drosophila mauritiana</name>
    <name type="common">Fruit fly</name>
    <dbReference type="NCBI Taxonomy" id="7226"/>
    <lineage>
        <taxon>Eukaryota</taxon>
        <taxon>Metazoa</taxon>
        <taxon>Ecdysozoa</taxon>
        <taxon>Arthropoda</taxon>
        <taxon>Hexapoda</taxon>
        <taxon>Insecta</taxon>
        <taxon>Pterygota</taxon>
        <taxon>Neoptera</taxon>
        <taxon>Endopterygota</taxon>
        <taxon>Diptera</taxon>
        <taxon>Brachycera</taxon>
        <taxon>Muscomorpha</taxon>
        <taxon>Ephydroidea</taxon>
        <taxon>Drosophilidae</taxon>
        <taxon>Drosophila</taxon>
        <taxon>Sophophora</taxon>
    </lineage>
</organism>
<dbReference type="FunFam" id="1.50.10.10:FF:000004">
    <property type="entry name" value="Phosphorylase b kinase regulatory subunit"/>
    <property type="match status" value="1"/>
</dbReference>
<keyword evidence="6" id="KW-0597">Phosphoprotein</keyword>
<dbReference type="UniPathway" id="UPA00163"/>
<evidence type="ECO:0000256" key="9">
    <source>
        <dbReference type="ARBA" id="ARBA00023136"/>
    </source>
</evidence>
<evidence type="ECO:0000256" key="11">
    <source>
        <dbReference type="ARBA" id="ARBA00023288"/>
    </source>
</evidence>
<proteinExistence type="inferred from homology"/>
<evidence type="ECO:0000256" key="10">
    <source>
        <dbReference type="ARBA" id="ARBA00023277"/>
    </source>
</evidence>
<comment type="function">
    <text evidence="1">Phosphorylase b kinase catalyzes the phosphorylation of serine in certain substrates, including troponin I. The alpha chain may bind calmodulin.</text>
</comment>
<protein>
    <recommendedName>
        <fullName evidence="13">Phosphorylase b kinase regulatory subunit</fullName>
    </recommendedName>
</protein>
<evidence type="ECO:0000256" key="3">
    <source>
        <dbReference type="ARBA" id="ARBA00005131"/>
    </source>
</evidence>
<dbReference type="Pfam" id="PF00723">
    <property type="entry name" value="Glyco_hydro_15"/>
    <property type="match status" value="1"/>
</dbReference>
<evidence type="ECO:0000256" key="12">
    <source>
        <dbReference type="ARBA" id="ARBA00023289"/>
    </source>
</evidence>
<keyword evidence="9 13" id="KW-0472">Membrane</keyword>
<evidence type="ECO:0000313" key="16">
    <source>
        <dbReference type="Proteomes" id="UP000515162"/>
    </source>
</evidence>
<keyword evidence="10 13" id="KW-0119">Carbohydrate metabolism</keyword>
<dbReference type="GO" id="GO:0005516">
    <property type="term" value="F:calmodulin binding"/>
    <property type="evidence" value="ECO:0007669"/>
    <property type="project" value="UniProtKB-KW"/>
</dbReference>
<reference evidence="17" key="1">
    <citation type="submission" date="2025-08" db="UniProtKB">
        <authorList>
            <consortium name="RefSeq"/>
        </authorList>
    </citation>
    <scope>IDENTIFICATION</scope>
    <source>
        <strain evidence="17">Mau12</strain>
        <tissue evidence="17">Whole Body</tissue>
    </source>
</reference>
<dbReference type="SUPFAM" id="SSF48208">
    <property type="entry name" value="Six-hairpin glycosidases"/>
    <property type="match status" value="1"/>
</dbReference>
<dbReference type="InterPro" id="IPR011613">
    <property type="entry name" value="GH15-like"/>
</dbReference>
<evidence type="ECO:0000256" key="1">
    <source>
        <dbReference type="ARBA" id="ARBA00002837"/>
    </source>
</evidence>
<comment type="similarity">
    <text evidence="4 13">Belongs to the phosphorylase b kinase regulatory chain family.</text>
</comment>
<accession>A0A6P8KI35</accession>
<dbReference type="InterPro" id="IPR008734">
    <property type="entry name" value="PHK_A/B_su"/>
</dbReference>